<evidence type="ECO:0000259" key="2">
    <source>
        <dbReference type="PROSITE" id="PS50887"/>
    </source>
</evidence>
<sequence length="230" mass="25284">MVTASGEVETLERAFAAGAIDFITKPLKKVELLARVRSVLKMKTEMDQRKARETELRRLTSLDGLTSIANRRWFDEFLEATWRQGVKNSQPISLIMLDIDCFKLYNDTYGHLAGDQCLKKVAKAIQSVVSGPFELAARYGGEEFAVILASADLQYAVQIGENARIMVADLNIPHSSSPVVPTVTVSVGVASIVPSLQKMPQELIEAADDALYKAKQSGRNQIQIAGWASK</sequence>
<dbReference type="FunFam" id="3.30.70.270:FF:000001">
    <property type="entry name" value="Diguanylate cyclase domain protein"/>
    <property type="match status" value="1"/>
</dbReference>
<dbReference type="GO" id="GO:1902201">
    <property type="term" value="P:negative regulation of bacterial-type flagellum-dependent cell motility"/>
    <property type="evidence" value="ECO:0007669"/>
    <property type="project" value="TreeGrafter"/>
</dbReference>
<feature type="domain" description="Response regulatory" evidence="1">
    <location>
        <begin position="1"/>
        <end position="40"/>
    </location>
</feature>
<reference evidence="3" key="1">
    <citation type="submission" date="2019-08" db="EMBL/GenBank/DDBJ databases">
        <authorList>
            <person name="Kucharzyk K."/>
            <person name="Murdoch R.W."/>
            <person name="Higgins S."/>
            <person name="Loffler F."/>
        </authorList>
    </citation>
    <scope>NUCLEOTIDE SEQUENCE</scope>
</reference>
<dbReference type="SMART" id="SM00267">
    <property type="entry name" value="GGDEF"/>
    <property type="match status" value="1"/>
</dbReference>
<dbReference type="InterPro" id="IPR011006">
    <property type="entry name" value="CheY-like_superfamily"/>
</dbReference>
<dbReference type="GO" id="GO:0043709">
    <property type="term" value="P:cell adhesion involved in single-species biofilm formation"/>
    <property type="evidence" value="ECO:0007669"/>
    <property type="project" value="TreeGrafter"/>
</dbReference>
<evidence type="ECO:0000313" key="3">
    <source>
        <dbReference type="EMBL" id="MPM95342.1"/>
    </source>
</evidence>
<protein>
    <submittedName>
        <fullName evidence="3">Phytochrome-like protein cph2</fullName>
    </submittedName>
</protein>
<accession>A0A645E449</accession>
<gene>
    <name evidence="3" type="primary">cph2_15</name>
    <name evidence="3" type="ORF">SDC9_142496</name>
</gene>
<dbReference type="PANTHER" id="PTHR45138:SF9">
    <property type="entry name" value="DIGUANYLATE CYCLASE DGCM-RELATED"/>
    <property type="match status" value="1"/>
</dbReference>
<evidence type="ECO:0000259" key="1">
    <source>
        <dbReference type="PROSITE" id="PS50110"/>
    </source>
</evidence>
<dbReference type="Gene3D" id="3.40.50.2300">
    <property type="match status" value="1"/>
</dbReference>
<name>A0A645E449_9ZZZZ</name>
<dbReference type="PROSITE" id="PS50887">
    <property type="entry name" value="GGDEF"/>
    <property type="match status" value="1"/>
</dbReference>
<dbReference type="GO" id="GO:0052621">
    <property type="term" value="F:diguanylate cyclase activity"/>
    <property type="evidence" value="ECO:0007669"/>
    <property type="project" value="TreeGrafter"/>
</dbReference>
<organism evidence="3">
    <name type="scientific">bioreactor metagenome</name>
    <dbReference type="NCBI Taxonomy" id="1076179"/>
    <lineage>
        <taxon>unclassified sequences</taxon>
        <taxon>metagenomes</taxon>
        <taxon>ecological metagenomes</taxon>
    </lineage>
</organism>
<dbReference type="SUPFAM" id="SSF55073">
    <property type="entry name" value="Nucleotide cyclase"/>
    <property type="match status" value="1"/>
</dbReference>
<dbReference type="GO" id="GO:0000160">
    <property type="term" value="P:phosphorelay signal transduction system"/>
    <property type="evidence" value="ECO:0007669"/>
    <property type="project" value="InterPro"/>
</dbReference>
<dbReference type="Gene3D" id="3.30.70.270">
    <property type="match status" value="1"/>
</dbReference>
<dbReference type="PROSITE" id="PS50110">
    <property type="entry name" value="RESPONSE_REGULATORY"/>
    <property type="match status" value="1"/>
</dbReference>
<proteinExistence type="predicted"/>
<dbReference type="CDD" id="cd01949">
    <property type="entry name" value="GGDEF"/>
    <property type="match status" value="1"/>
</dbReference>
<dbReference type="EMBL" id="VSSQ01041855">
    <property type="protein sequence ID" value="MPM95342.1"/>
    <property type="molecule type" value="Genomic_DNA"/>
</dbReference>
<dbReference type="InterPro" id="IPR001789">
    <property type="entry name" value="Sig_transdc_resp-reg_receiver"/>
</dbReference>
<dbReference type="PANTHER" id="PTHR45138">
    <property type="entry name" value="REGULATORY COMPONENTS OF SENSORY TRANSDUCTION SYSTEM"/>
    <property type="match status" value="1"/>
</dbReference>
<dbReference type="InterPro" id="IPR043128">
    <property type="entry name" value="Rev_trsase/Diguanyl_cyclase"/>
</dbReference>
<dbReference type="InterPro" id="IPR050469">
    <property type="entry name" value="Diguanylate_Cyclase"/>
</dbReference>
<feature type="domain" description="GGDEF" evidence="2">
    <location>
        <begin position="90"/>
        <end position="227"/>
    </location>
</feature>
<dbReference type="NCBIfam" id="TIGR00254">
    <property type="entry name" value="GGDEF"/>
    <property type="match status" value="1"/>
</dbReference>
<dbReference type="InterPro" id="IPR000160">
    <property type="entry name" value="GGDEF_dom"/>
</dbReference>
<dbReference type="SUPFAM" id="SSF52172">
    <property type="entry name" value="CheY-like"/>
    <property type="match status" value="1"/>
</dbReference>
<dbReference type="InterPro" id="IPR029787">
    <property type="entry name" value="Nucleotide_cyclase"/>
</dbReference>
<dbReference type="Pfam" id="PF00990">
    <property type="entry name" value="GGDEF"/>
    <property type="match status" value="1"/>
</dbReference>
<dbReference type="AlphaFoldDB" id="A0A645E449"/>
<comment type="caution">
    <text evidence="3">The sequence shown here is derived from an EMBL/GenBank/DDBJ whole genome shotgun (WGS) entry which is preliminary data.</text>
</comment>
<dbReference type="GO" id="GO:0005886">
    <property type="term" value="C:plasma membrane"/>
    <property type="evidence" value="ECO:0007669"/>
    <property type="project" value="TreeGrafter"/>
</dbReference>